<dbReference type="InterPro" id="IPR029903">
    <property type="entry name" value="RmlD-like-bd"/>
</dbReference>
<dbReference type="OrthoDB" id="9803892at2"/>
<dbReference type="GO" id="GO:0005829">
    <property type="term" value="C:cytosol"/>
    <property type="evidence" value="ECO:0007669"/>
    <property type="project" value="TreeGrafter"/>
</dbReference>
<evidence type="ECO:0000256" key="2">
    <source>
        <dbReference type="RuleBase" id="RU364082"/>
    </source>
</evidence>
<dbReference type="Gene3D" id="3.40.50.720">
    <property type="entry name" value="NAD(P)-binding Rossmann-like Domain"/>
    <property type="match status" value="1"/>
</dbReference>
<gene>
    <name evidence="5" type="primary">rmlD</name>
    <name evidence="5" type="ORF">nbrc107697_14290</name>
</gene>
<dbReference type="InterPro" id="IPR036291">
    <property type="entry name" value="NAD(P)-bd_dom_sf"/>
</dbReference>
<feature type="domain" description="RmlD-like substrate binding" evidence="4">
    <location>
        <begin position="1"/>
        <end position="289"/>
    </location>
</feature>
<dbReference type="EMBL" id="BJOU01000001">
    <property type="protein sequence ID" value="GED97390.1"/>
    <property type="molecule type" value="Genomic_DNA"/>
</dbReference>
<evidence type="ECO:0000256" key="3">
    <source>
        <dbReference type="SAM" id="MobiDB-lite"/>
    </source>
</evidence>
<proteinExistence type="inferred from homology"/>
<dbReference type="GO" id="GO:0019305">
    <property type="term" value="P:dTDP-rhamnose biosynthetic process"/>
    <property type="evidence" value="ECO:0007669"/>
    <property type="project" value="UniProtKB-UniPathway"/>
</dbReference>
<evidence type="ECO:0000313" key="5">
    <source>
        <dbReference type="EMBL" id="GED97390.1"/>
    </source>
</evidence>
<dbReference type="UniPathway" id="UPA00124"/>
<evidence type="ECO:0000259" key="4">
    <source>
        <dbReference type="Pfam" id="PF04321"/>
    </source>
</evidence>
<protein>
    <recommendedName>
        <fullName evidence="2">dTDP-4-dehydrorhamnose reductase</fullName>
        <ecNumber evidence="2">1.1.1.133</ecNumber>
    </recommendedName>
</protein>
<keyword evidence="2" id="KW-0521">NADP</keyword>
<evidence type="ECO:0000313" key="6">
    <source>
        <dbReference type="Proteomes" id="UP000444980"/>
    </source>
</evidence>
<dbReference type="Gene3D" id="3.90.25.10">
    <property type="entry name" value="UDP-galactose 4-epimerase, domain 1"/>
    <property type="match status" value="1"/>
</dbReference>
<comment type="caution">
    <text evidence="5">The sequence shown here is derived from an EMBL/GenBank/DDBJ whole genome shotgun (WGS) entry which is preliminary data.</text>
</comment>
<keyword evidence="6" id="KW-1185">Reference proteome</keyword>
<dbReference type="GO" id="GO:0008831">
    <property type="term" value="F:dTDP-4-dehydrorhamnose reductase activity"/>
    <property type="evidence" value="ECO:0007669"/>
    <property type="project" value="UniProtKB-EC"/>
</dbReference>
<reference evidence="6" key="1">
    <citation type="submission" date="2019-06" db="EMBL/GenBank/DDBJ databases">
        <title>Gordonia isolated from sludge of a wastewater treatment plant.</title>
        <authorList>
            <person name="Tamura T."/>
            <person name="Aoyama K."/>
            <person name="Kang Y."/>
            <person name="Saito S."/>
            <person name="Akiyama N."/>
            <person name="Yazawa K."/>
            <person name="Gonoi T."/>
            <person name="Mikami Y."/>
        </authorList>
    </citation>
    <scope>NUCLEOTIDE SEQUENCE [LARGE SCALE GENOMIC DNA]</scope>
    <source>
        <strain evidence="6">NBRC 107697</strain>
    </source>
</reference>
<dbReference type="SUPFAM" id="SSF51735">
    <property type="entry name" value="NAD(P)-binding Rossmann-fold domains"/>
    <property type="match status" value="1"/>
</dbReference>
<dbReference type="PANTHER" id="PTHR10491:SF4">
    <property type="entry name" value="METHIONINE ADENOSYLTRANSFERASE 2 SUBUNIT BETA"/>
    <property type="match status" value="1"/>
</dbReference>
<dbReference type="Pfam" id="PF04321">
    <property type="entry name" value="RmlD_sub_bind"/>
    <property type="match status" value="1"/>
</dbReference>
<dbReference type="Proteomes" id="UP000444980">
    <property type="component" value="Unassembled WGS sequence"/>
</dbReference>
<comment type="pathway">
    <text evidence="2">Carbohydrate biosynthesis; dTDP-L-rhamnose biosynthesis.</text>
</comment>
<dbReference type="NCBIfam" id="TIGR01214">
    <property type="entry name" value="rmlD"/>
    <property type="match status" value="1"/>
</dbReference>
<keyword evidence="2" id="KW-0560">Oxidoreductase</keyword>
<organism evidence="5 6">
    <name type="scientific">Gordonia crocea</name>
    <dbReference type="NCBI Taxonomy" id="589162"/>
    <lineage>
        <taxon>Bacteria</taxon>
        <taxon>Bacillati</taxon>
        <taxon>Actinomycetota</taxon>
        <taxon>Actinomycetes</taxon>
        <taxon>Mycobacteriales</taxon>
        <taxon>Gordoniaceae</taxon>
        <taxon>Gordonia</taxon>
    </lineage>
</organism>
<feature type="region of interest" description="Disordered" evidence="3">
    <location>
        <begin position="106"/>
        <end position="135"/>
    </location>
</feature>
<dbReference type="InterPro" id="IPR005913">
    <property type="entry name" value="dTDP_dehydrorham_reduct"/>
</dbReference>
<sequence length="291" mass="30950">MTVFVTGSGGQLGRALASTRPDGLGIIGLTSADLDISDAAAVAAWGSRLTGNDVVLNCAAYTRVDDAQREPERAAAVNATGPALLAAQTASAGARLIHLSTDYVFDGPAAPEPPTRTTPYEPDETGGEPPSVYGRTKLDGERRLREADPSATVVRTSWLYTGGTDDVDFVSTMRRLAGERDRLTVVDDQHGSPTYAPDLARGLWEMVVTDAGRAATVHAANGGETTWCGLAKAVFEELGLDATRVEPCSTADFPRPAPRPAYSVLSTRSWRDLRLTPLRQWRDAVGEALVR</sequence>
<dbReference type="RefSeq" id="WP_161926722.1">
    <property type="nucleotide sequence ID" value="NZ_BJOU01000001.1"/>
</dbReference>
<dbReference type="AlphaFoldDB" id="A0A7I9UX63"/>
<dbReference type="EC" id="1.1.1.133" evidence="2"/>
<comment type="function">
    <text evidence="2">Catalyzes the reduction of dTDP-6-deoxy-L-lyxo-4-hexulose to yield dTDP-L-rhamnose.</text>
</comment>
<name>A0A7I9UX63_9ACTN</name>
<evidence type="ECO:0000256" key="1">
    <source>
        <dbReference type="ARBA" id="ARBA00010944"/>
    </source>
</evidence>
<dbReference type="PANTHER" id="PTHR10491">
    <property type="entry name" value="DTDP-4-DEHYDRORHAMNOSE REDUCTASE"/>
    <property type="match status" value="1"/>
</dbReference>
<comment type="similarity">
    <text evidence="1 2">Belongs to the dTDP-4-dehydrorhamnose reductase family.</text>
</comment>
<accession>A0A7I9UX63</accession>
<dbReference type="CDD" id="cd05254">
    <property type="entry name" value="dTDP_HR_like_SDR_e"/>
    <property type="match status" value="1"/>
</dbReference>